<dbReference type="Pfam" id="PF26639">
    <property type="entry name" value="Het-6_barrel"/>
    <property type="match status" value="1"/>
</dbReference>
<organism evidence="3 4">
    <name type="scientific">Podospora didyma</name>
    <dbReference type="NCBI Taxonomy" id="330526"/>
    <lineage>
        <taxon>Eukaryota</taxon>
        <taxon>Fungi</taxon>
        <taxon>Dikarya</taxon>
        <taxon>Ascomycota</taxon>
        <taxon>Pezizomycotina</taxon>
        <taxon>Sordariomycetes</taxon>
        <taxon>Sordariomycetidae</taxon>
        <taxon>Sordariales</taxon>
        <taxon>Podosporaceae</taxon>
        <taxon>Podospora</taxon>
    </lineage>
</organism>
<feature type="compositionally biased region" description="Pro residues" evidence="1">
    <location>
        <begin position="535"/>
        <end position="546"/>
    </location>
</feature>
<evidence type="ECO:0000313" key="4">
    <source>
        <dbReference type="Proteomes" id="UP001285441"/>
    </source>
</evidence>
<dbReference type="Proteomes" id="UP001285441">
    <property type="component" value="Unassembled WGS sequence"/>
</dbReference>
<evidence type="ECO:0000313" key="3">
    <source>
        <dbReference type="EMBL" id="KAK3367713.1"/>
    </source>
</evidence>
<comment type="caution">
    <text evidence="3">The sequence shown here is derived from an EMBL/GenBank/DDBJ whole genome shotgun (WGS) entry which is preliminary data.</text>
</comment>
<keyword evidence="4" id="KW-1185">Reference proteome</keyword>
<reference evidence="3" key="2">
    <citation type="submission" date="2023-06" db="EMBL/GenBank/DDBJ databases">
        <authorList>
            <consortium name="Lawrence Berkeley National Laboratory"/>
            <person name="Haridas S."/>
            <person name="Hensen N."/>
            <person name="Bonometti L."/>
            <person name="Westerberg I."/>
            <person name="Brannstrom I.O."/>
            <person name="Guillou S."/>
            <person name="Cros-Aarteil S."/>
            <person name="Calhoun S."/>
            <person name="Kuo A."/>
            <person name="Mondo S."/>
            <person name="Pangilinan J."/>
            <person name="Riley R."/>
            <person name="LaButti K."/>
            <person name="Andreopoulos B."/>
            <person name="Lipzen A."/>
            <person name="Chen C."/>
            <person name="Yanf M."/>
            <person name="Daum C."/>
            <person name="Ng V."/>
            <person name="Clum A."/>
            <person name="Steindorff A."/>
            <person name="Ohm R."/>
            <person name="Martin F."/>
            <person name="Silar P."/>
            <person name="Natvig D."/>
            <person name="Lalanne C."/>
            <person name="Gautier V."/>
            <person name="Ament-velasquez S.L."/>
            <person name="Kruys A."/>
            <person name="Hutchinson M.I."/>
            <person name="Powell A.J."/>
            <person name="Barry K."/>
            <person name="Miller A.N."/>
            <person name="Grigoriev I.V."/>
            <person name="Debuchy R."/>
            <person name="Gladieux P."/>
            <person name="Thoren M.H."/>
            <person name="Johannesson H."/>
        </authorList>
    </citation>
    <scope>NUCLEOTIDE SEQUENCE</scope>
    <source>
        <strain evidence="3">CBS 232.78</strain>
    </source>
</reference>
<proteinExistence type="predicted"/>
<reference evidence="3" key="1">
    <citation type="journal article" date="2023" name="Mol. Phylogenet. Evol.">
        <title>Genome-scale phylogeny and comparative genomics of the fungal order Sordariales.</title>
        <authorList>
            <person name="Hensen N."/>
            <person name="Bonometti L."/>
            <person name="Westerberg I."/>
            <person name="Brannstrom I.O."/>
            <person name="Guillou S."/>
            <person name="Cros-Aarteil S."/>
            <person name="Calhoun S."/>
            <person name="Haridas S."/>
            <person name="Kuo A."/>
            <person name="Mondo S."/>
            <person name="Pangilinan J."/>
            <person name="Riley R."/>
            <person name="LaButti K."/>
            <person name="Andreopoulos B."/>
            <person name="Lipzen A."/>
            <person name="Chen C."/>
            <person name="Yan M."/>
            <person name="Daum C."/>
            <person name="Ng V."/>
            <person name="Clum A."/>
            <person name="Steindorff A."/>
            <person name="Ohm R.A."/>
            <person name="Martin F."/>
            <person name="Silar P."/>
            <person name="Natvig D.O."/>
            <person name="Lalanne C."/>
            <person name="Gautier V."/>
            <person name="Ament-Velasquez S.L."/>
            <person name="Kruys A."/>
            <person name="Hutchinson M.I."/>
            <person name="Powell A.J."/>
            <person name="Barry K."/>
            <person name="Miller A.N."/>
            <person name="Grigoriev I.V."/>
            <person name="Debuchy R."/>
            <person name="Gladieux P."/>
            <person name="Hiltunen Thoren M."/>
            <person name="Johannesson H."/>
        </authorList>
    </citation>
    <scope>NUCLEOTIDE SEQUENCE</scope>
    <source>
        <strain evidence="3">CBS 232.78</strain>
    </source>
</reference>
<dbReference type="AlphaFoldDB" id="A0AAE0K0B4"/>
<sequence length="554" mass="61472">MPREHCKDCVSLIICGTFAYLSGPNHYALNVQLTLRHRLLWVDAICIDQENIEERGQQVSMMDLIYQQASRVLIHLGDAYGTTDAAMDIIARREIVQDLDKLMIVVEFFQTQPWFNRVWVLQEVALAEVALVICGTQCVPWACFPVWWARNAVALDGLADPPPTLSYDPIVKKRASLLHQLHNTRRSRATDSRDKVYALIGLLSKEDRIGILVDYNMPVWAVYTHVTRAIIARQSSLRVLSGVLDPPEPGSLVLLDSSKLPSWVPDWSYSPRLSSFGLSNDFLEPYDAGGSPAWSVRMETSGPYELTLDCLGIVYDTAELLGDICPVTLGEEVGTTFCQWAGLVSRPSMKASKFQHRLLGSFKAPRNSKDSSRQFSEEAPKTLWPTILAQPSFTIELSPEDLTETVLSERIKLSLGPEIEHIALELPSESIKFSLGRRLLVTKSGILGLAPASTVPGDLVVVLLGAPVPHILRKQADGDYILVGECYVHGIMGGEALAHLHEYLSSVGHRSRPFRESKSNAPLQRFRIGRAPAQWPAPIPLEPPFPSGRESILA</sequence>
<name>A0AAE0K0B4_9PEZI</name>
<dbReference type="PANTHER" id="PTHR24148">
    <property type="entry name" value="ANKYRIN REPEAT DOMAIN-CONTAINING PROTEIN 39 HOMOLOG-RELATED"/>
    <property type="match status" value="1"/>
</dbReference>
<protein>
    <submittedName>
        <fullName evidence="3">Heterokaryon incompatibility protein-domain-containing protein</fullName>
    </submittedName>
</protein>
<dbReference type="InterPro" id="IPR052895">
    <property type="entry name" value="HetReg/Transcr_Mod"/>
</dbReference>
<feature type="region of interest" description="Disordered" evidence="1">
    <location>
        <begin position="534"/>
        <end position="554"/>
    </location>
</feature>
<feature type="domain" description="Heterokaryon incompatibility" evidence="2">
    <location>
        <begin position="26"/>
        <end position="123"/>
    </location>
</feature>
<gene>
    <name evidence="3" type="ORF">B0H63DRAFT_404909</name>
</gene>
<evidence type="ECO:0000256" key="1">
    <source>
        <dbReference type="SAM" id="MobiDB-lite"/>
    </source>
</evidence>
<evidence type="ECO:0000259" key="2">
    <source>
        <dbReference type="Pfam" id="PF06985"/>
    </source>
</evidence>
<dbReference type="EMBL" id="JAULSW010000011">
    <property type="protein sequence ID" value="KAK3367713.1"/>
    <property type="molecule type" value="Genomic_DNA"/>
</dbReference>
<accession>A0AAE0K0B4</accession>
<dbReference type="InterPro" id="IPR010730">
    <property type="entry name" value="HET"/>
</dbReference>
<dbReference type="PANTHER" id="PTHR24148:SF73">
    <property type="entry name" value="HET DOMAIN PROTEIN (AFU_ORTHOLOGUE AFUA_8G01020)"/>
    <property type="match status" value="1"/>
</dbReference>
<dbReference type="Pfam" id="PF06985">
    <property type="entry name" value="HET"/>
    <property type="match status" value="1"/>
</dbReference>